<reference evidence="2 3" key="1">
    <citation type="journal article" date="2017" name="Antonie Van Leeuwenhoek">
        <title>Rhizobium rhizosphaerae sp. nov., a novel species isolated from rice rhizosphere.</title>
        <authorList>
            <person name="Zhao J.J."/>
            <person name="Zhang J."/>
            <person name="Zhang R.J."/>
            <person name="Zhang C.W."/>
            <person name="Yin H.Q."/>
            <person name="Zhang X.X."/>
        </authorList>
    </citation>
    <scope>NUCLEOTIDE SEQUENCE [LARGE SCALE GENOMIC DNA]</scope>
    <source>
        <strain evidence="2 3">E3</strain>
    </source>
</reference>
<accession>K6XNI2</accession>
<gene>
    <name evidence="2" type="ORF">GLIP_0595</name>
</gene>
<dbReference type="Proteomes" id="UP000006334">
    <property type="component" value="Unassembled WGS sequence"/>
</dbReference>
<dbReference type="InterPro" id="IPR053824">
    <property type="entry name" value="DUF7010"/>
</dbReference>
<keyword evidence="3" id="KW-1185">Reference proteome</keyword>
<comment type="caution">
    <text evidence="2">The sequence shown here is derived from an EMBL/GenBank/DDBJ whole genome shotgun (WGS) entry which is preliminary data.</text>
</comment>
<sequence length="204" mass="23150">MSKFTLDQQREQFRHRRFLAMPLAGMIVWTVIGFIGFFANSMETKIWSIWLGSGAIFYLGICFAKLTGEDFFNRKKEKNEFDNLFMAGVVMALLVFSIVMPFAMKESTSIPMSVGILGGLMWMPLSWAIQHWIGYFHSIARTLAVTICYFVSPEHTFVTVPAVIVVIYIISIIAQEKRYAKINGIKNARNVALKDEMLTASPAK</sequence>
<dbReference type="RefSeq" id="WP_008843061.1">
    <property type="nucleotide sequence ID" value="NZ_BAEN01000015.1"/>
</dbReference>
<name>K6XNI2_9ALTE</name>
<dbReference type="STRING" id="1127673.GLIP_0595"/>
<dbReference type="eggNOG" id="ENOG502ZBSR">
    <property type="taxonomic scope" value="Bacteria"/>
</dbReference>
<proteinExistence type="predicted"/>
<keyword evidence="1" id="KW-0472">Membrane</keyword>
<feature type="transmembrane region" description="Helical" evidence="1">
    <location>
        <begin position="46"/>
        <end position="64"/>
    </location>
</feature>
<feature type="transmembrane region" description="Helical" evidence="1">
    <location>
        <begin position="109"/>
        <end position="125"/>
    </location>
</feature>
<feature type="transmembrane region" description="Helical" evidence="1">
    <location>
        <begin position="84"/>
        <end position="103"/>
    </location>
</feature>
<evidence type="ECO:0000313" key="3">
    <source>
        <dbReference type="Proteomes" id="UP000006334"/>
    </source>
</evidence>
<dbReference type="EMBL" id="BAEN01000015">
    <property type="protein sequence ID" value="GAC13241.1"/>
    <property type="molecule type" value="Genomic_DNA"/>
</dbReference>
<protein>
    <submittedName>
        <fullName evidence="2">Uncharacterized protein</fullName>
    </submittedName>
</protein>
<feature type="transmembrane region" description="Helical" evidence="1">
    <location>
        <begin position="158"/>
        <end position="174"/>
    </location>
</feature>
<feature type="transmembrane region" description="Helical" evidence="1">
    <location>
        <begin position="20"/>
        <end position="40"/>
    </location>
</feature>
<keyword evidence="1" id="KW-0812">Transmembrane</keyword>
<evidence type="ECO:0000313" key="2">
    <source>
        <dbReference type="EMBL" id="GAC13241.1"/>
    </source>
</evidence>
<dbReference type="Pfam" id="PF22765">
    <property type="entry name" value="DUF7010"/>
    <property type="match status" value="1"/>
</dbReference>
<evidence type="ECO:0000256" key="1">
    <source>
        <dbReference type="SAM" id="Phobius"/>
    </source>
</evidence>
<organism evidence="2 3">
    <name type="scientific">Aliiglaciecola lipolytica E3</name>
    <dbReference type="NCBI Taxonomy" id="1127673"/>
    <lineage>
        <taxon>Bacteria</taxon>
        <taxon>Pseudomonadati</taxon>
        <taxon>Pseudomonadota</taxon>
        <taxon>Gammaproteobacteria</taxon>
        <taxon>Alteromonadales</taxon>
        <taxon>Alteromonadaceae</taxon>
        <taxon>Aliiglaciecola</taxon>
    </lineage>
</organism>
<keyword evidence="1" id="KW-1133">Transmembrane helix</keyword>
<dbReference type="AlphaFoldDB" id="K6XNI2"/>